<accession>A0AAD7BN96</accession>
<dbReference type="Proteomes" id="UP001221142">
    <property type="component" value="Unassembled WGS sequence"/>
</dbReference>
<comment type="caution">
    <text evidence="1">The sequence shown here is derived from an EMBL/GenBank/DDBJ whole genome shotgun (WGS) entry which is preliminary data.</text>
</comment>
<evidence type="ECO:0000313" key="1">
    <source>
        <dbReference type="EMBL" id="KAJ7625998.1"/>
    </source>
</evidence>
<organism evidence="1 2">
    <name type="scientific">Roridomyces roridus</name>
    <dbReference type="NCBI Taxonomy" id="1738132"/>
    <lineage>
        <taxon>Eukaryota</taxon>
        <taxon>Fungi</taxon>
        <taxon>Dikarya</taxon>
        <taxon>Basidiomycota</taxon>
        <taxon>Agaricomycotina</taxon>
        <taxon>Agaricomycetes</taxon>
        <taxon>Agaricomycetidae</taxon>
        <taxon>Agaricales</taxon>
        <taxon>Marasmiineae</taxon>
        <taxon>Mycenaceae</taxon>
        <taxon>Roridomyces</taxon>
    </lineage>
</organism>
<feature type="non-terminal residue" evidence="1">
    <location>
        <position position="1"/>
    </location>
</feature>
<reference evidence="1" key="1">
    <citation type="submission" date="2023-03" db="EMBL/GenBank/DDBJ databases">
        <title>Massive genome expansion in bonnet fungi (Mycena s.s.) driven by repeated elements and novel gene families across ecological guilds.</title>
        <authorList>
            <consortium name="Lawrence Berkeley National Laboratory"/>
            <person name="Harder C.B."/>
            <person name="Miyauchi S."/>
            <person name="Viragh M."/>
            <person name="Kuo A."/>
            <person name="Thoen E."/>
            <person name="Andreopoulos B."/>
            <person name="Lu D."/>
            <person name="Skrede I."/>
            <person name="Drula E."/>
            <person name="Henrissat B."/>
            <person name="Morin E."/>
            <person name="Kohler A."/>
            <person name="Barry K."/>
            <person name="LaButti K."/>
            <person name="Morin E."/>
            <person name="Salamov A."/>
            <person name="Lipzen A."/>
            <person name="Mereny Z."/>
            <person name="Hegedus B."/>
            <person name="Baldrian P."/>
            <person name="Stursova M."/>
            <person name="Weitz H."/>
            <person name="Taylor A."/>
            <person name="Grigoriev I.V."/>
            <person name="Nagy L.G."/>
            <person name="Martin F."/>
            <person name="Kauserud H."/>
        </authorList>
    </citation>
    <scope>NUCLEOTIDE SEQUENCE</scope>
    <source>
        <strain evidence="1">9284</strain>
    </source>
</reference>
<dbReference type="AlphaFoldDB" id="A0AAD7BN96"/>
<evidence type="ECO:0000313" key="2">
    <source>
        <dbReference type="Proteomes" id="UP001221142"/>
    </source>
</evidence>
<sequence>MSALAPELIDLILSHLHPLSTTPSKSDNVLDKEAAHSVGKCALLCKAWLPRSRRILFYRLSVRKWAAHGLAKQSAISASESSVGSLKCPSQQVPSGGSSQWESNLDRLTEGHAKIDGSLVSSDITLIKSGLADEYLRILTFPKPDIHIRANSTATAIHEYEYSVFANTQPRIFVTFAIRATPYCQAISHTRASHLPSLHPSARSLRRACRGSLDAHRLSQNLEHLPTSIITSLVLKYGNFLFFGWHSFPQFDLPGLTHLQIEGHDMSDLAAVVQFVACWPELVSLKLWPESEDWGQGTLPVAGSSAPVTLRHLEFRCAQMGPVLEWIQESHVPLSSVLIDDGHMLRANDQCMQLVQ</sequence>
<protein>
    <submittedName>
        <fullName evidence="1">Uncharacterized protein</fullName>
    </submittedName>
</protein>
<name>A0AAD7BN96_9AGAR</name>
<keyword evidence="2" id="KW-1185">Reference proteome</keyword>
<gene>
    <name evidence="1" type="ORF">FB45DRAFT_1005236</name>
</gene>
<proteinExistence type="predicted"/>
<dbReference type="EMBL" id="JARKIF010000012">
    <property type="protein sequence ID" value="KAJ7625998.1"/>
    <property type="molecule type" value="Genomic_DNA"/>
</dbReference>